<keyword evidence="6" id="KW-1185">Reference proteome</keyword>
<dbReference type="EMBL" id="AMRJ01000002">
    <property type="protein sequence ID" value="EKF75646.1"/>
    <property type="molecule type" value="Genomic_DNA"/>
</dbReference>
<dbReference type="OrthoDB" id="1443407at2"/>
<evidence type="ECO:0000256" key="2">
    <source>
        <dbReference type="ARBA" id="ARBA00014031"/>
    </source>
</evidence>
<organism evidence="5 6">
    <name type="scientific">Alcanivorax hongdengensis A-11-3</name>
    <dbReference type="NCBI Taxonomy" id="1177179"/>
    <lineage>
        <taxon>Bacteria</taxon>
        <taxon>Pseudomonadati</taxon>
        <taxon>Pseudomonadota</taxon>
        <taxon>Gammaproteobacteria</taxon>
        <taxon>Oceanospirillales</taxon>
        <taxon>Alcanivoracaceae</taxon>
        <taxon>Alcanivorax</taxon>
    </lineage>
</organism>
<sequence>MKQVIAFSLLALSLDATASELVYQPVNPNFGGNPLNGNYLLGNAQAQNDYKDPDATTYERPSDLERLASSLQSRLLSQLLSDVGDGQEGSIVTDDFSINIVNNDSGDGLSILIQDLASGEVTQIDVDGLVPDTF</sequence>
<evidence type="ECO:0000256" key="1">
    <source>
        <dbReference type="ARBA" id="ARBA00003989"/>
    </source>
</evidence>
<dbReference type="Pfam" id="PF10614">
    <property type="entry name" value="CsgF"/>
    <property type="match status" value="1"/>
</dbReference>
<dbReference type="eggNOG" id="ENOG5032U3R">
    <property type="taxonomic scope" value="Bacteria"/>
</dbReference>
<dbReference type="PATRIC" id="fig|1177179.3.peg.437"/>
<accession>L0WF32</accession>
<dbReference type="RefSeq" id="WP_008927630.1">
    <property type="nucleotide sequence ID" value="NZ_AMRJ01000002.1"/>
</dbReference>
<dbReference type="InterPro" id="IPR018893">
    <property type="entry name" value="T8SS_CsgF"/>
</dbReference>
<evidence type="ECO:0000256" key="3">
    <source>
        <dbReference type="ARBA" id="ARBA00022729"/>
    </source>
</evidence>
<feature type="chain" id="PRO_5003947939" description="Curli production assembly/transport component CsgF" evidence="4">
    <location>
        <begin position="19"/>
        <end position="134"/>
    </location>
</feature>
<comment type="function">
    <text evidence="1">May be involved in the biogenesis of curli organelles.</text>
</comment>
<dbReference type="AlphaFoldDB" id="L0WF32"/>
<comment type="caution">
    <text evidence="5">The sequence shown here is derived from an EMBL/GenBank/DDBJ whole genome shotgun (WGS) entry which is preliminary data.</text>
</comment>
<feature type="signal peptide" evidence="4">
    <location>
        <begin position="1"/>
        <end position="18"/>
    </location>
</feature>
<name>L0WF32_9GAMM</name>
<keyword evidence="3 4" id="KW-0732">Signal</keyword>
<proteinExistence type="predicted"/>
<evidence type="ECO:0000313" key="5">
    <source>
        <dbReference type="EMBL" id="EKF75646.1"/>
    </source>
</evidence>
<dbReference type="Proteomes" id="UP000010164">
    <property type="component" value="Unassembled WGS sequence"/>
</dbReference>
<evidence type="ECO:0000256" key="4">
    <source>
        <dbReference type="SAM" id="SignalP"/>
    </source>
</evidence>
<dbReference type="STRING" id="1177179.A11A3_02217"/>
<evidence type="ECO:0000313" key="6">
    <source>
        <dbReference type="Proteomes" id="UP000010164"/>
    </source>
</evidence>
<reference evidence="5 6" key="1">
    <citation type="journal article" date="2012" name="J. Bacteriol.">
        <title>Genome Sequence of the Alkane-Degrading Bacterium Alcanivorax hongdengensis Type Strain A-11-3.</title>
        <authorList>
            <person name="Lai Q."/>
            <person name="Shao Z."/>
        </authorList>
    </citation>
    <scope>NUCLEOTIDE SEQUENCE [LARGE SCALE GENOMIC DNA]</scope>
    <source>
        <strain evidence="5 6">A-11-3</strain>
    </source>
</reference>
<protein>
    <recommendedName>
        <fullName evidence="2">Curli production assembly/transport component CsgF</fullName>
    </recommendedName>
</protein>
<gene>
    <name evidence="5" type="ORF">A11A3_02217</name>
</gene>